<proteinExistence type="predicted"/>
<name>A0A2R6PF33_ACTCC</name>
<dbReference type="OrthoDB" id="1923159at2759"/>
<dbReference type="STRING" id="1590841.A0A2R6PF33"/>
<feature type="region of interest" description="Disordered" evidence="1">
    <location>
        <begin position="115"/>
        <end position="146"/>
    </location>
</feature>
<dbReference type="GO" id="GO:0016567">
    <property type="term" value="P:protein ubiquitination"/>
    <property type="evidence" value="ECO:0007669"/>
    <property type="project" value="TreeGrafter"/>
</dbReference>
<feature type="region of interest" description="Disordered" evidence="1">
    <location>
        <begin position="64"/>
        <end position="87"/>
    </location>
</feature>
<comment type="caution">
    <text evidence="2">The sequence shown here is derived from an EMBL/GenBank/DDBJ whole genome shotgun (WGS) entry which is preliminary data.</text>
</comment>
<reference evidence="2 3" key="1">
    <citation type="submission" date="2017-07" db="EMBL/GenBank/DDBJ databases">
        <title>An improved, manually edited Actinidia chinensis var. chinensis (kiwifruit) genome highlights the challenges associated with draft genomes and gene prediction in plants.</title>
        <authorList>
            <person name="Pilkington S."/>
            <person name="Crowhurst R."/>
            <person name="Hilario E."/>
            <person name="Nardozza S."/>
            <person name="Fraser L."/>
            <person name="Peng Y."/>
            <person name="Gunaseelan K."/>
            <person name="Simpson R."/>
            <person name="Tahir J."/>
            <person name="Deroles S."/>
            <person name="Templeton K."/>
            <person name="Luo Z."/>
            <person name="Davy M."/>
            <person name="Cheng C."/>
            <person name="Mcneilage M."/>
            <person name="Scaglione D."/>
            <person name="Liu Y."/>
            <person name="Zhang Q."/>
            <person name="Datson P."/>
            <person name="De Silva N."/>
            <person name="Gardiner S."/>
            <person name="Bassett H."/>
            <person name="Chagne D."/>
            <person name="Mccallum J."/>
            <person name="Dzierzon H."/>
            <person name="Deng C."/>
            <person name="Wang Y.-Y."/>
            <person name="Barron N."/>
            <person name="Manako K."/>
            <person name="Bowen J."/>
            <person name="Foster T."/>
            <person name="Erridge Z."/>
            <person name="Tiffin H."/>
            <person name="Waite C."/>
            <person name="Davies K."/>
            <person name="Grierson E."/>
            <person name="Laing W."/>
            <person name="Kirk R."/>
            <person name="Chen X."/>
            <person name="Wood M."/>
            <person name="Montefiori M."/>
            <person name="Brummell D."/>
            <person name="Schwinn K."/>
            <person name="Catanach A."/>
            <person name="Fullerton C."/>
            <person name="Li D."/>
            <person name="Meiyalaghan S."/>
            <person name="Nieuwenhuizen N."/>
            <person name="Read N."/>
            <person name="Prakash R."/>
            <person name="Hunter D."/>
            <person name="Zhang H."/>
            <person name="Mckenzie M."/>
            <person name="Knabel M."/>
            <person name="Harris A."/>
            <person name="Allan A."/>
            <person name="Chen A."/>
            <person name="Janssen B."/>
            <person name="Plunkett B."/>
            <person name="Dwamena C."/>
            <person name="Voogd C."/>
            <person name="Leif D."/>
            <person name="Lafferty D."/>
            <person name="Souleyre E."/>
            <person name="Varkonyi-Gasic E."/>
            <person name="Gambi F."/>
            <person name="Hanley J."/>
            <person name="Yao J.-L."/>
            <person name="Cheung J."/>
            <person name="David K."/>
            <person name="Warren B."/>
            <person name="Marsh K."/>
            <person name="Snowden K."/>
            <person name="Lin-Wang K."/>
            <person name="Brian L."/>
            <person name="Martinez-Sanchez M."/>
            <person name="Wang M."/>
            <person name="Ileperuma N."/>
            <person name="Macnee N."/>
            <person name="Campin R."/>
            <person name="Mcatee P."/>
            <person name="Drummond R."/>
            <person name="Espley R."/>
            <person name="Ireland H."/>
            <person name="Wu R."/>
            <person name="Atkinson R."/>
            <person name="Karunairetnam S."/>
            <person name="Bulley S."/>
            <person name="Chunkath S."/>
            <person name="Hanley Z."/>
            <person name="Storey R."/>
            <person name="Thrimawithana A."/>
            <person name="Thomson S."/>
            <person name="David C."/>
            <person name="Testolin R."/>
        </authorList>
    </citation>
    <scope>NUCLEOTIDE SEQUENCE [LARGE SCALE GENOMIC DNA]</scope>
    <source>
        <strain evidence="3">cv. Red5</strain>
        <tissue evidence="2">Young leaf</tissue>
    </source>
</reference>
<feature type="non-terminal residue" evidence="2">
    <location>
        <position position="1"/>
    </location>
</feature>
<dbReference type="InParanoid" id="A0A2R6PF33"/>
<evidence type="ECO:0000256" key="1">
    <source>
        <dbReference type="SAM" id="MobiDB-lite"/>
    </source>
</evidence>
<evidence type="ECO:0000313" key="2">
    <source>
        <dbReference type="EMBL" id="PSR90001.1"/>
    </source>
</evidence>
<sequence length="513" mass="56369">LPPTFEDNDRCISLAPNITNSFNLSGRSNGPGLDKDLNISVNGNIQNLCSDMASINIDRHIGAEHSGNAKSNGSPPDNIMAKSPQNKGLQQCYPEHFREPSTSIALGEAVASAADMGVTREQSDQKSSSLTREQSDWTSDSQTQLKRDAQVAFPEVEEDLRHFEDQRLKDPEVVADASYFPDHSHSYQLSCHSRVHSPQRNAACGSTSYNREPKILDYKVDNDLLLHSSGVPKIPNGYSENIITRLIDSDKTTKHSYLLPTDVKKTHIGRIEAEAANVDQNVAKGLGESSIISNILSMDFDAWDDSLTSPQSLAKLLGETESTDRQEGSLKLSSSWKVQNSSQSRFSFARQEDSKNQVSDIEPSLSNIEKVCKDCPLSLEFAENRDCNFDKLGDYNGSSTFTIEESNCFAGSYSHLSSNKLSVSRTQVSAPPGISLPSRVPPPGFVSHEKMEPTFDAISLNSSLDASSSTRNLYQAPPTENVGTIQGILSLWILQFWQLARGYFRLGLIMLPA</sequence>
<protein>
    <submittedName>
        <fullName evidence="2">CCR4-NOT transcription complex subunit like</fullName>
    </submittedName>
</protein>
<evidence type="ECO:0000313" key="3">
    <source>
        <dbReference type="Proteomes" id="UP000241394"/>
    </source>
</evidence>
<dbReference type="Proteomes" id="UP000241394">
    <property type="component" value="Chromosome LG26"/>
</dbReference>
<gene>
    <name evidence="2" type="ORF">CEY00_Acc30198</name>
</gene>
<keyword evidence="3" id="KW-1185">Reference proteome</keyword>
<dbReference type="AlphaFoldDB" id="A0A2R6PF33"/>
<accession>A0A2R6PF33</accession>
<organism evidence="2 3">
    <name type="scientific">Actinidia chinensis var. chinensis</name>
    <name type="common">Chinese soft-hair kiwi</name>
    <dbReference type="NCBI Taxonomy" id="1590841"/>
    <lineage>
        <taxon>Eukaryota</taxon>
        <taxon>Viridiplantae</taxon>
        <taxon>Streptophyta</taxon>
        <taxon>Embryophyta</taxon>
        <taxon>Tracheophyta</taxon>
        <taxon>Spermatophyta</taxon>
        <taxon>Magnoliopsida</taxon>
        <taxon>eudicotyledons</taxon>
        <taxon>Gunneridae</taxon>
        <taxon>Pentapetalae</taxon>
        <taxon>asterids</taxon>
        <taxon>Ericales</taxon>
        <taxon>Actinidiaceae</taxon>
        <taxon>Actinidia</taxon>
    </lineage>
</organism>
<dbReference type="PANTHER" id="PTHR12603">
    <property type="entry name" value="CCR4-NOT TRANSCRIPTION COMPLEX RELATED"/>
    <property type="match status" value="1"/>
</dbReference>
<feature type="compositionally biased region" description="Polar residues" evidence="1">
    <location>
        <begin position="125"/>
        <end position="144"/>
    </location>
</feature>
<dbReference type="PANTHER" id="PTHR12603:SF36">
    <property type="entry name" value="RNA BINDING (RRM_RBD_RNP MOTIFS) FAMILY PROTEIN"/>
    <property type="match status" value="1"/>
</dbReference>
<dbReference type="InterPro" id="IPR039780">
    <property type="entry name" value="Mot2"/>
</dbReference>
<dbReference type="GO" id="GO:0004842">
    <property type="term" value="F:ubiquitin-protein transferase activity"/>
    <property type="evidence" value="ECO:0007669"/>
    <property type="project" value="InterPro"/>
</dbReference>
<reference evidence="3" key="2">
    <citation type="journal article" date="2018" name="BMC Genomics">
        <title>A manually annotated Actinidia chinensis var. chinensis (kiwifruit) genome highlights the challenges associated with draft genomes and gene prediction in plants.</title>
        <authorList>
            <person name="Pilkington S.M."/>
            <person name="Crowhurst R."/>
            <person name="Hilario E."/>
            <person name="Nardozza S."/>
            <person name="Fraser L."/>
            <person name="Peng Y."/>
            <person name="Gunaseelan K."/>
            <person name="Simpson R."/>
            <person name="Tahir J."/>
            <person name="Deroles S.C."/>
            <person name="Templeton K."/>
            <person name="Luo Z."/>
            <person name="Davy M."/>
            <person name="Cheng C."/>
            <person name="McNeilage M."/>
            <person name="Scaglione D."/>
            <person name="Liu Y."/>
            <person name="Zhang Q."/>
            <person name="Datson P."/>
            <person name="De Silva N."/>
            <person name="Gardiner S.E."/>
            <person name="Bassett H."/>
            <person name="Chagne D."/>
            <person name="McCallum J."/>
            <person name="Dzierzon H."/>
            <person name="Deng C."/>
            <person name="Wang Y.Y."/>
            <person name="Barron L."/>
            <person name="Manako K."/>
            <person name="Bowen J."/>
            <person name="Foster T.M."/>
            <person name="Erridge Z.A."/>
            <person name="Tiffin H."/>
            <person name="Waite C.N."/>
            <person name="Davies K.M."/>
            <person name="Grierson E.P."/>
            <person name="Laing W.A."/>
            <person name="Kirk R."/>
            <person name="Chen X."/>
            <person name="Wood M."/>
            <person name="Montefiori M."/>
            <person name="Brummell D.A."/>
            <person name="Schwinn K.E."/>
            <person name="Catanach A."/>
            <person name="Fullerton C."/>
            <person name="Li D."/>
            <person name="Meiyalaghan S."/>
            <person name="Nieuwenhuizen N."/>
            <person name="Read N."/>
            <person name="Prakash R."/>
            <person name="Hunter D."/>
            <person name="Zhang H."/>
            <person name="McKenzie M."/>
            <person name="Knabel M."/>
            <person name="Harris A."/>
            <person name="Allan A.C."/>
            <person name="Gleave A."/>
            <person name="Chen A."/>
            <person name="Janssen B.J."/>
            <person name="Plunkett B."/>
            <person name="Ampomah-Dwamena C."/>
            <person name="Voogd C."/>
            <person name="Leif D."/>
            <person name="Lafferty D."/>
            <person name="Souleyre E.J.F."/>
            <person name="Varkonyi-Gasic E."/>
            <person name="Gambi F."/>
            <person name="Hanley J."/>
            <person name="Yao J.L."/>
            <person name="Cheung J."/>
            <person name="David K.M."/>
            <person name="Warren B."/>
            <person name="Marsh K."/>
            <person name="Snowden K.C."/>
            <person name="Lin-Wang K."/>
            <person name="Brian L."/>
            <person name="Martinez-Sanchez M."/>
            <person name="Wang M."/>
            <person name="Ileperuma N."/>
            <person name="Macnee N."/>
            <person name="Campin R."/>
            <person name="McAtee P."/>
            <person name="Drummond R.S.M."/>
            <person name="Espley R.V."/>
            <person name="Ireland H.S."/>
            <person name="Wu R."/>
            <person name="Atkinson R.G."/>
            <person name="Karunairetnam S."/>
            <person name="Bulley S."/>
            <person name="Chunkath S."/>
            <person name="Hanley Z."/>
            <person name="Storey R."/>
            <person name="Thrimawithana A.H."/>
            <person name="Thomson S."/>
            <person name="David C."/>
            <person name="Testolin R."/>
            <person name="Huang H."/>
            <person name="Hellens R.P."/>
            <person name="Schaffer R.J."/>
        </authorList>
    </citation>
    <scope>NUCLEOTIDE SEQUENCE [LARGE SCALE GENOMIC DNA]</scope>
    <source>
        <strain evidence="3">cv. Red5</strain>
    </source>
</reference>
<dbReference type="GO" id="GO:0030014">
    <property type="term" value="C:CCR4-NOT complex"/>
    <property type="evidence" value="ECO:0007669"/>
    <property type="project" value="InterPro"/>
</dbReference>
<dbReference type="OMA" id="GNDAMEP"/>
<dbReference type="EMBL" id="NKQK01000026">
    <property type="protein sequence ID" value="PSR90001.1"/>
    <property type="molecule type" value="Genomic_DNA"/>
</dbReference>